<evidence type="ECO:0000313" key="10">
    <source>
        <dbReference type="Proteomes" id="UP000308901"/>
    </source>
</evidence>
<dbReference type="GO" id="GO:0046872">
    <property type="term" value="F:metal ion binding"/>
    <property type="evidence" value="ECO:0007669"/>
    <property type="project" value="UniProtKB-KW"/>
</dbReference>
<evidence type="ECO:0000256" key="3">
    <source>
        <dbReference type="ARBA" id="ARBA00022448"/>
    </source>
</evidence>
<comment type="caution">
    <text evidence="9">The sequence shown here is derived from an EMBL/GenBank/DDBJ whole genome shotgun (WGS) entry which is preliminary data.</text>
</comment>
<evidence type="ECO:0000259" key="8">
    <source>
        <dbReference type="Pfam" id="PF14537"/>
    </source>
</evidence>
<comment type="subcellular location">
    <subcellularLocation>
        <location evidence="2">Cell envelope</location>
    </subcellularLocation>
</comment>
<evidence type="ECO:0000256" key="2">
    <source>
        <dbReference type="ARBA" id="ARBA00004196"/>
    </source>
</evidence>
<evidence type="ECO:0000256" key="7">
    <source>
        <dbReference type="ARBA" id="ARBA00023004"/>
    </source>
</evidence>
<keyword evidence="4" id="KW-0349">Heme</keyword>
<organism evidence="9 10">
    <name type="scientific">Arcobacter arenosus</name>
    <dbReference type="NCBI Taxonomy" id="2576037"/>
    <lineage>
        <taxon>Bacteria</taxon>
        <taxon>Pseudomonadati</taxon>
        <taxon>Campylobacterota</taxon>
        <taxon>Epsilonproteobacteria</taxon>
        <taxon>Campylobacterales</taxon>
        <taxon>Arcobacteraceae</taxon>
        <taxon>Arcobacter</taxon>
    </lineage>
</organism>
<protein>
    <submittedName>
        <fullName evidence="9">Cytochrome C</fullName>
    </submittedName>
</protein>
<evidence type="ECO:0000256" key="6">
    <source>
        <dbReference type="ARBA" id="ARBA00022982"/>
    </source>
</evidence>
<dbReference type="RefSeq" id="WP_138153168.1">
    <property type="nucleotide sequence ID" value="NZ_VANU01000005.1"/>
</dbReference>
<evidence type="ECO:0000256" key="5">
    <source>
        <dbReference type="ARBA" id="ARBA00022723"/>
    </source>
</evidence>
<feature type="domain" description="Tetrahaem cytochrome" evidence="8">
    <location>
        <begin position="50"/>
        <end position="135"/>
    </location>
</feature>
<dbReference type="SUPFAM" id="SSF48695">
    <property type="entry name" value="Multiheme cytochromes"/>
    <property type="match status" value="1"/>
</dbReference>
<dbReference type="InterPro" id="IPR036280">
    <property type="entry name" value="Multihaem_cyt_sf"/>
</dbReference>
<dbReference type="EMBL" id="VANU01000005">
    <property type="protein sequence ID" value="TLP36914.1"/>
    <property type="molecule type" value="Genomic_DNA"/>
</dbReference>
<dbReference type="Proteomes" id="UP000308901">
    <property type="component" value="Unassembled WGS sequence"/>
</dbReference>
<dbReference type="OrthoDB" id="5344846at2"/>
<reference evidence="9 10" key="1">
    <citation type="submission" date="2019-05" db="EMBL/GenBank/DDBJ databases">
        <title>Arcobacter sp. nov., isolated from sea sediment.</title>
        <authorList>
            <person name="Kim W."/>
        </authorList>
    </citation>
    <scope>NUCLEOTIDE SEQUENCE [LARGE SCALE GENOMIC DNA]</scope>
    <source>
        <strain evidence="9 10">CAU 1517</strain>
    </source>
</reference>
<dbReference type="Gene3D" id="1.10.1130.10">
    <property type="entry name" value="Flavocytochrome C3, Chain A"/>
    <property type="match status" value="1"/>
</dbReference>
<dbReference type="Pfam" id="PF14537">
    <property type="entry name" value="Cytochrom_c3_2"/>
    <property type="match status" value="1"/>
</dbReference>
<name>A0A5R8XYF5_9BACT</name>
<keyword evidence="10" id="KW-1185">Reference proteome</keyword>
<accession>A0A5R8XYF5</accession>
<comment type="cofactor">
    <cofactor evidence="1">
        <name>heme c</name>
        <dbReference type="ChEBI" id="CHEBI:61717"/>
    </cofactor>
</comment>
<keyword evidence="7" id="KW-0408">Iron</keyword>
<dbReference type="AlphaFoldDB" id="A0A5R8XYF5"/>
<gene>
    <name evidence="9" type="ORF">FDK22_11755</name>
</gene>
<proteinExistence type="predicted"/>
<dbReference type="InterPro" id="IPR012286">
    <property type="entry name" value="Tetrahaem_cytochrome"/>
</dbReference>
<keyword evidence="3" id="KW-0813">Transport</keyword>
<evidence type="ECO:0000256" key="1">
    <source>
        <dbReference type="ARBA" id="ARBA00001926"/>
    </source>
</evidence>
<evidence type="ECO:0000313" key="9">
    <source>
        <dbReference type="EMBL" id="TLP36914.1"/>
    </source>
</evidence>
<sequence>MKKRIKDVLVIGTLLSLSAILLYGGANQAPPEKKVVVSEEVKKEFPVKSHHAELSFECVFCHEGQGDDPKQFSAPGDDGCLSCHKTKEFLAKRLEFMDKLHVNPHNSIHDGPVLFCDECHMEHEPSRNMCIECHEHDIKLWMKDTP</sequence>
<dbReference type="GO" id="GO:0030313">
    <property type="term" value="C:cell envelope"/>
    <property type="evidence" value="ECO:0007669"/>
    <property type="project" value="UniProtKB-SubCell"/>
</dbReference>
<evidence type="ECO:0000256" key="4">
    <source>
        <dbReference type="ARBA" id="ARBA00022617"/>
    </source>
</evidence>
<keyword evidence="5" id="KW-0479">Metal-binding</keyword>
<keyword evidence="6" id="KW-0249">Electron transport</keyword>